<dbReference type="InterPro" id="IPR017900">
    <property type="entry name" value="4Fe4S_Fe_S_CS"/>
</dbReference>
<accession>A0A3B1BHT1</accession>
<feature type="domain" description="4Fe-4S ferredoxin-type" evidence="5">
    <location>
        <begin position="41"/>
        <end position="70"/>
    </location>
</feature>
<evidence type="ECO:0000256" key="4">
    <source>
        <dbReference type="ARBA" id="ARBA00023014"/>
    </source>
</evidence>
<gene>
    <name evidence="6" type="ORF">MNBD_GAMMA20-2375</name>
</gene>
<dbReference type="Gene3D" id="3.30.70.20">
    <property type="match status" value="2"/>
</dbReference>
<sequence length="374" mass="40997">MPGGTALSIDGELCVNLRGRTLSCRACATLCVSSALKLSEDAVTLNADKCTDCGACLPACPTGVFSMQGFSPSHFLHELNSHDEVHIHCSANTDKTEGISIPCLHLLDARLAATAFAAGTRIFHLPGLDHCEQCDKGNAIHHIITTQNRLTQWFGIDSAPQMIIPTALLAEQKGEHQQHEKQSPQISRRQFLQRAGLRVVASVNLCSTPAEADDTLRSQHGFNHINIEHQRPVAYQSLLAEKLTELPWVANEIPWYGRAINHECNACLACGQRCPTGALQVEHNDAGRGISFKTELCTDCGLCTQLCPMDAIRRYKVTDITEVIAPRSALMYRYHSTCPHCAGDFLPQAEDEELCSTCQKEQALESEWLGLAQQ</sequence>
<dbReference type="InterPro" id="IPR017896">
    <property type="entry name" value="4Fe4S_Fe-S-bd"/>
</dbReference>
<proteinExistence type="predicted"/>
<evidence type="ECO:0000256" key="3">
    <source>
        <dbReference type="ARBA" id="ARBA00023004"/>
    </source>
</evidence>
<dbReference type="EMBL" id="UOFU01000383">
    <property type="protein sequence ID" value="VAX04507.1"/>
    <property type="molecule type" value="Genomic_DNA"/>
</dbReference>
<feature type="domain" description="4Fe-4S ferredoxin-type" evidence="5">
    <location>
        <begin position="288"/>
        <end position="317"/>
    </location>
</feature>
<reference evidence="6" key="1">
    <citation type="submission" date="2018-06" db="EMBL/GenBank/DDBJ databases">
        <authorList>
            <person name="Zhirakovskaya E."/>
        </authorList>
    </citation>
    <scope>NUCLEOTIDE SEQUENCE</scope>
</reference>
<dbReference type="PROSITE" id="PS51379">
    <property type="entry name" value="4FE4S_FER_2"/>
    <property type="match status" value="3"/>
</dbReference>
<dbReference type="GO" id="GO:0051539">
    <property type="term" value="F:4 iron, 4 sulfur cluster binding"/>
    <property type="evidence" value="ECO:0007669"/>
    <property type="project" value="UniProtKB-KW"/>
</dbReference>
<evidence type="ECO:0000259" key="5">
    <source>
        <dbReference type="PROSITE" id="PS51379"/>
    </source>
</evidence>
<evidence type="ECO:0000256" key="2">
    <source>
        <dbReference type="ARBA" id="ARBA00022723"/>
    </source>
</evidence>
<keyword evidence="1" id="KW-0004">4Fe-4S</keyword>
<keyword evidence="3" id="KW-0408">Iron</keyword>
<dbReference type="GO" id="GO:0046872">
    <property type="term" value="F:metal ion binding"/>
    <property type="evidence" value="ECO:0007669"/>
    <property type="project" value="UniProtKB-KW"/>
</dbReference>
<dbReference type="SUPFAM" id="SSF46548">
    <property type="entry name" value="alpha-helical ferredoxin"/>
    <property type="match status" value="1"/>
</dbReference>
<dbReference type="Pfam" id="PF12838">
    <property type="entry name" value="Fer4_7"/>
    <property type="match status" value="2"/>
</dbReference>
<name>A0A3B1BHT1_9ZZZZ</name>
<dbReference type="PANTHER" id="PTHR43687:SF1">
    <property type="entry name" value="FERREDOXIN III"/>
    <property type="match status" value="1"/>
</dbReference>
<keyword evidence="4" id="KW-0411">Iron-sulfur</keyword>
<dbReference type="PROSITE" id="PS00198">
    <property type="entry name" value="4FE4S_FER_1"/>
    <property type="match status" value="2"/>
</dbReference>
<feature type="domain" description="4Fe-4S ferredoxin-type" evidence="5">
    <location>
        <begin position="256"/>
        <end position="284"/>
    </location>
</feature>
<dbReference type="InterPro" id="IPR050572">
    <property type="entry name" value="Fe-S_Ferredoxin"/>
</dbReference>
<evidence type="ECO:0000256" key="1">
    <source>
        <dbReference type="ARBA" id="ARBA00022485"/>
    </source>
</evidence>
<keyword evidence="2" id="KW-0479">Metal-binding</keyword>
<dbReference type="AlphaFoldDB" id="A0A3B1BHT1"/>
<dbReference type="PANTHER" id="PTHR43687">
    <property type="entry name" value="ADENYLYLSULFATE REDUCTASE, BETA SUBUNIT"/>
    <property type="match status" value="1"/>
</dbReference>
<protein>
    <recommendedName>
        <fullName evidence="5">4Fe-4S ferredoxin-type domain-containing protein</fullName>
    </recommendedName>
</protein>
<organism evidence="6">
    <name type="scientific">hydrothermal vent metagenome</name>
    <dbReference type="NCBI Taxonomy" id="652676"/>
    <lineage>
        <taxon>unclassified sequences</taxon>
        <taxon>metagenomes</taxon>
        <taxon>ecological metagenomes</taxon>
    </lineage>
</organism>
<evidence type="ECO:0000313" key="6">
    <source>
        <dbReference type="EMBL" id="VAX04507.1"/>
    </source>
</evidence>